<name>A0A645HTY9_9ZZZZ</name>
<feature type="region of interest" description="Disordered" evidence="1">
    <location>
        <begin position="1"/>
        <end position="55"/>
    </location>
</feature>
<evidence type="ECO:0000313" key="2">
    <source>
        <dbReference type="EMBL" id="MPN42036.1"/>
    </source>
</evidence>
<dbReference type="AlphaFoldDB" id="A0A645HTY9"/>
<gene>
    <name evidence="2" type="ORF">SDC9_189592</name>
</gene>
<sequence>MAVEDNQEDPGKGDHKPQPQIFAEPLAFHEKMGDHGGEHGRYGDKQTDVGGQGKF</sequence>
<reference evidence="2" key="1">
    <citation type="submission" date="2019-08" db="EMBL/GenBank/DDBJ databases">
        <authorList>
            <person name="Kucharzyk K."/>
            <person name="Murdoch R.W."/>
            <person name="Higgins S."/>
            <person name="Loffler F."/>
        </authorList>
    </citation>
    <scope>NUCLEOTIDE SEQUENCE</scope>
</reference>
<accession>A0A645HTY9</accession>
<organism evidence="2">
    <name type="scientific">bioreactor metagenome</name>
    <dbReference type="NCBI Taxonomy" id="1076179"/>
    <lineage>
        <taxon>unclassified sequences</taxon>
        <taxon>metagenomes</taxon>
        <taxon>ecological metagenomes</taxon>
    </lineage>
</organism>
<feature type="compositionally biased region" description="Basic and acidic residues" evidence="1">
    <location>
        <begin position="27"/>
        <end position="47"/>
    </location>
</feature>
<evidence type="ECO:0000256" key="1">
    <source>
        <dbReference type="SAM" id="MobiDB-lite"/>
    </source>
</evidence>
<protein>
    <submittedName>
        <fullName evidence="2">Uncharacterized protein</fullName>
    </submittedName>
</protein>
<comment type="caution">
    <text evidence="2">The sequence shown here is derived from an EMBL/GenBank/DDBJ whole genome shotgun (WGS) entry which is preliminary data.</text>
</comment>
<dbReference type="EMBL" id="VSSQ01099480">
    <property type="protein sequence ID" value="MPN42036.1"/>
    <property type="molecule type" value="Genomic_DNA"/>
</dbReference>
<proteinExistence type="predicted"/>